<reference evidence="2" key="1">
    <citation type="journal article" date="2019" name="Int. J. Syst. Evol. Microbiol.">
        <title>The Global Catalogue of Microorganisms (GCM) 10K type strain sequencing project: providing services to taxonomists for standard genome sequencing and annotation.</title>
        <authorList>
            <consortium name="The Broad Institute Genomics Platform"/>
            <consortium name="The Broad Institute Genome Sequencing Center for Infectious Disease"/>
            <person name="Wu L."/>
            <person name="Ma J."/>
        </authorList>
    </citation>
    <scope>NUCLEOTIDE SEQUENCE [LARGE SCALE GENOMIC DNA]</scope>
    <source>
        <strain evidence="2">CCM 8905</strain>
    </source>
</reference>
<dbReference type="Proteomes" id="UP001596254">
    <property type="component" value="Unassembled WGS sequence"/>
</dbReference>
<evidence type="ECO:0000313" key="2">
    <source>
        <dbReference type="Proteomes" id="UP001596254"/>
    </source>
</evidence>
<accession>A0ABW1SW41</accession>
<dbReference type="EMBL" id="JBHSSK010000028">
    <property type="protein sequence ID" value="MFC6207955.1"/>
    <property type="molecule type" value="Genomic_DNA"/>
</dbReference>
<name>A0ABW1SW41_9LACO</name>
<protein>
    <recommendedName>
        <fullName evidence="3">WxL domain-containing protein</fullName>
    </recommendedName>
</protein>
<dbReference type="RefSeq" id="WP_125694687.1">
    <property type="nucleotide sequence ID" value="NZ_JBHSSK010000028.1"/>
</dbReference>
<dbReference type="InterPro" id="IPR013320">
    <property type="entry name" value="ConA-like_dom_sf"/>
</dbReference>
<evidence type="ECO:0008006" key="3">
    <source>
        <dbReference type="Google" id="ProtNLM"/>
    </source>
</evidence>
<organism evidence="1 2">
    <name type="scientific">Levilactobacillus tongjiangensis</name>
    <dbReference type="NCBI Taxonomy" id="2486023"/>
    <lineage>
        <taxon>Bacteria</taxon>
        <taxon>Bacillati</taxon>
        <taxon>Bacillota</taxon>
        <taxon>Bacilli</taxon>
        <taxon>Lactobacillales</taxon>
        <taxon>Lactobacillaceae</taxon>
        <taxon>Levilactobacillus</taxon>
    </lineage>
</organism>
<sequence length="737" mass="79936">MMVKGVVLGFVSFLVASFYLLTVTAQARTPFDLKHGLETTPQGIALPSLFEAGRSPWNHAVVVPSQNRRTPTTQVVQLTDDAGQVGAIWSKENYRFNLNHRQTVSMWLYFGDGGSFRADRNVAGDGMAFVLQNGGGVQAAPKYPGKIFGETLGVWGIDNLNSFYSTAGDVAKTAIQHSWALEFDTNLNKTADINSGGKGDAFDLDSDDNNLMTPHIASNYPGESSSYVPKDNYSLIRFARSYALLHNGVLAGNDFNFLSNAKWHHLTLTYEPNSSEAKDASITYSFNDRDPITGVSARSGMTATVPIDRSIIDPDNTGQAWWGFTGSTGNREENNLVVFDEIPDLVDSEAQSHLRVQVAGATDKTIPVKAGDTLAKGDKVSLAYQLRYLNGSRSWHNIEAQLRLPKRLRFNTMKVQYPDGTETKLNGTDLTLPVIRQKLQTLSDNCNQATIELTGVVKDSTGPVPAATSEFKGDEAVAATSTPEFHVQGSNSMVLHLTSTASLTVDNSQSVSLPGMVDLSNSQYQSGDVKIRGELNDDTQLPDQKLSAADMRGAFNYKIPANTLRKGHNTLKLTAVDPDEAFSNTITTSLIATNEPKSTGTLGFANLAGQADFSGKLTGNRQTLPNHSTLDLQIEDSRAAGHGWDLKARLNQPLTNAVTKQPLLGDLYYATTWGDHEVLSSADQIVAHGETDGDDQVVDVTAKWQQQYGLFLQVNAGAQQGLYSGSITWTLADTPHT</sequence>
<proteinExistence type="predicted"/>
<keyword evidence="2" id="KW-1185">Reference proteome</keyword>
<dbReference type="SUPFAM" id="SSF49899">
    <property type="entry name" value="Concanavalin A-like lectins/glucanases"/>
    <property type="match status" value="1"/>
</dbReference>
<gene>
    <name evidence="1" type="ORF">ACFP1G_10835</name>
</gene>
<dbReference type="Gene3D" id="2.60.120.200">
    <property type="match status" value="1"/>
</dbReference>
<evidence type="ECO:0000313" key="1">
    <source>
        <dbReference type="EMBL" id="MFC6207955.1"/>
    </source>
</evidence>
<comment type="caution">
    <text evidence="1">The sequence shown here is derived from an EMBL/GenBank/DDBJ whole genome shotgun (WGS) entry which is preliminary data.</text>
</comment>